<feature type="signal peptide" evidence="1">
    <location>
        <begin position="1"/>
        <end position="18"/>
    </location>
</feature>
<keyword evidence="3" id="KW-1185">Reference proteome</keyword>
<comment type="caution">
    <text evidence="2">The sequence shown here is derived from an EMBL/GenBank/DDBJ whole genome shotgun (WGS) entry which is preliminary data.</text>
</comment>
<accession>A0AAN6UEG9</accession>
<dbReference type="AlphaFoldDB" id="A0AAN6UEG9"/>
<evidence type="ECO:0008006" key="4">
    <source>
        <dbReference type="Google" id="ProtNLM"/>
    </source>
</evidence>
<name>A0AAN6UEG9_9PEZI</name>
<reference evidence="2" key="2">
    <citation type="submission" date="2023-05" db="EMBL/GenBank/DDBJ databases">
        <authorList>
            <consortium name="Lawrence Berkeley National Laboratory"/>
            <person name="Steindorff A."/>
            <person name="Hensen N."/>
            <person name="Bonometti L."/>
            <person name="Westerberg I."/>
            <person name="Brannstrom I.O."/>
            <person name="Guillou S."/>
            <person name="Cros-Aarteil S."/>
            <person name="Calhoun S."/>
            <person name="Haridas S."/>
            <person name="Kuo A."/>
            <person name="Mondo S."/>
            <person name="Pangilinan J."/>
            <person name="Riley R."/>
            <person name="Labutti K."/>
            <person name="Andreopoulos B."/>
            <person name="Lipzen A."/>
            <person name="Chen C."/>
            <person name="Yanf M."/>
            <person name="Daum C."/>
            <person name="Ng V."/>
            <person name="Clum A."/>
            <person name="Ohm R."/>
            <person name="Martin F."/>
            <person name="Silar P."/>
            <person name="Natvig D."/>
            <person name="Lalanne C."/>
            <person name="Gautier V."/>
            <person name="Ament-Velasquez S.L."/>
            <person name="Kruys A."/>
            <person name="Hutchinson M.I."/>
            <person name="Powell A.J."/>
            <person name="Barry K."/>
            <person name="Miller A.N."/>
            <person name="Grigoriev I.V."/>
            <person name="Debuchy R."/>
            <person name="Gladieux P."/>
            <person name="Thoren M.H."/>
            <person name="Johannesson H."/>
        </authorList>
    </citation>
    <scope>NUCLEOTIDE SEQUENCE</scope>
    <source>
        <strain evidence="2">CBS 123565</strain>
    </source>
</reference>
<keyword evidence="1" id="KW-0732">Signal</keyword>
<protein>
    <recommendedName>
        <fullName evidence="4">Hydrophobin</fullName>
    </recommendedName>
</protein>
<evidence type="ECO:0000256" key="1">
    <source>
        <dbReference type="SAM" id="SignalP"/>
    </source>
</evidence>
<proteinExistence type="predicted"/>
<evidence type="ECO:0000313" key="2">
    <source>
        <dbReference type="EMBL" id="KAK4131284.1"/>
    </source>
</evidence>
<dbReference type="EMBL" id="MU853426">
    <property type="protein sequence ID" value="KAK4131284.1"/>
    <property type="molecule type" value="Genomic_DNA"/>
</dbReference>
<evidence type="ECO:0000313" key="3">
    <source>
        <dbReference type="Proteomes" id="UP001304895"/>
    </source>
</evidence>
<sequence>MQLSNLFTILALAMTATALPAAEGAVEARTGGGGGDGGGNDQSSCNNNQQNVCCVNGGLLGGLLNLSCTVSLLTGTGNCNGGTYCCETNTALVRVSLPCQRILLLCGCETDSVGVSAARAV</sequence>
<feature type="chain" id="PRO_5042900365" description="Hydrophobin" evidence="1">
    <location>
        <begin position="19"/>
        <end position="121"/>
    </location>
</feature>
<organism evidence="2 3">
    <name type="scientific">Trichocladium antarcticum</name>
    <dbReference type="NCBI Taxonomy" id="1450529"/>
    <lineage>
        <taxon>Eukaryota</taxon>
        <taxon>Fungi</taxon>
        <taxon>Dikarya</taxon>
        <taxon>Ascomycota</taxon>
        <taxon>Pezizomycotina</taxon>
        <taxon>Sordariomycetes</taxon>
        <taxon>Sordariomycetidae</taxon>
        <taxon>Sordariales</taxon>
        <taxon>Chaetomiaceae</taxon>
        <taxon>Trichocladium</taxon>
    </lineage>
</organism>
<gene>
    <name evidence="2" type="ORF">BT67DRAFT_160468</name>
</gene>
<dbReference type="Proteomes" id="UP001304895">
    <property type="component" value="Unassembled WGS sequence"/>
</dbReference>
<reference evidence="2" key="1">
    <citation type="journal article" date="2023" name="Mol. Phylogenet. Evol.">
        <title>Genome-scale phylogeny and comparative genomics of the fungal order Sordariales.</title>
        <authorList>
            <person name="Hensen N."/>
            <person name="Bonometti L."/>
            <person name="Westerberg I."/>
            <person name="Brannstrom I.O."/>
            <person name="Guillou S."/>
            <person name="Cros-Aarteil S."/>
            <person name="Calhoun S."/>
            <person name="Haridas S."/>
            <person name="Kuo A."/>
            <person name="Mondo S."/>
            <person name="Pangilinan J."/>
            <person name="Riley R."/>
            <person name="LaButti K."/>
            <person name="Andreopoulos B."/>
            <person name="Lipzen A."/>
            <person name="Chen C."/>
            <person name="Yan M."/>
            <person name="Daum C."/>
            <person name="Ng V."/>
            <person name="Clum A."/>
            <person name="Steindorff A."/>
            <person name="Ohm R.A."/>
            <person name="Martin F."/>
            <person name="Silar P."/>
            <person name="Natvig D.O."/>
            <person name="Lalanne C."/>
            <person name="Gautier V."/>
            <person name="Ament-Velasquez S.L."/>
            <person name="Kruys A."/>
            <person name="Hutchinson M.I."/>
            <person name="Powell A.J."/>
            <person name="Barry K."/>
            <person name="Miller A.N."/>
            <person name="Grigoriev I.V."/>
            <person name="Debuchy R."/>
            <person name="Gladieux P."/>
            <person name="Hiltunen Thoren M."/>
            <person name="Johannesson H."/>
        </authorList>
    </citation>
    <scope>NUCLEOTIDE SEQUENCE</scope>
    <source>
        <strain evidence="2">CBS 123565</strain>
    </source>
</reference>